<name>A0A7W9JD91_9ACTN</name>
<keyword evidence="3" id="KW-1185">Reference proteome</keyword>
<dbReference type="Proteomes" id="UP000549971">
    <property type="component" value="Unassembled WGS sequence"/>
</dbReference>
<sequence length="301" mass="31019">MTANLSAALDAARRDWPVFPLCPGSKVPAMSDWETNATTDTDRIERYWSHPGHRGHGVAIACGPAGLVVIDLDKPKPGQTPPPAWARPGITDGCDVLADLCDAAGQPFPSGTFTVQTGRGGFHLYFTSPGGLRCTEGGWSTGLGWLIDTRSGGGYVVAAGSVVGGNHYGLVHDTQPGPLPPWLATRLTPTAPTPARSGPVQLRSLDHAGRAAAYVRRAIDTECAHVVGAGEGGRNKALFIAAQNLGQLAAGGAVSADDVRAALMDAAATPIGHGAYSETQAHKTITSGLRAGANRPRKVAA</sequence>
<protein>
    <recommendedName>
        <fullName evidence="1">DNA primase/polymerase bifunctional N-terminal domain-containing protein</fullName>
    </recommendedName>
</protein>
<dbReference type="CDD" id="cd04859">
    <property type="entry name" value="Prim_Pol"/>
    <property type="match status" value="1"/>
</dbReference>
<dbReference type="InterPro" id="IPR015330">
    <property type="entry name" value="DNA_primase/pol_bifunc_N"/>
</dbReference>
<evidence type="ECO:0000259" key="1">
    <source>
        <dbReference type="SMART" id="SM00943"/>
    </source>
</evidence>
<evidence type="ECO:0000313" key="3">
    <source>
        <dbReference type="Proteomes" id="UP000549971"/>
    </source>
</evidence>
<accession>A0A7W9JD91</accession>
<dbReference type="Pfam" id="PF09250">
    <property type="entry name" value="Prim-Pol"/>
    <property type="match status" value="1"/>
</dbReference>
<dbReference type="SUPFAM" id="SSF56747">
    <property type="entry name" value="Prim-pol domain"/>
    <property type="match status" value="1"/>
</dbReference>
<dbReference type="SMART" id="SM00943">
    <property type="entry name" value="Prim-Pol"/>
    <property type="match status" value="1"/>
</dbReference>
<dbReference type="RefSeq" id="WP_184802070.1">
    <property type="nucleotide sequence ID" value="NZ_JACHMY010000001.1"/>
</dbReference>
<dbReference type="EMBL" id="JACHMY010000001">
    <property type="protein sequence ID" value="MBB5840011.1"/>
    <property type="molecule type" value="Genomic_DNA"/>
</dbReference>
<comment type="caution">
    <text evidence="2">The sequence shown here is derived from an EMBL/GenBank/DDBJ whole genome shotgun (WGS) entry which is preliminary data.</text>
</comment>
<gene>
    <name evidence="2" type="ORF">HDA39_006745</name>
</gene>
<reference evidence="2 3" key="1">
    <citation type="submission" date="2020-08" db="EMBL/GenBank/DDBJ databases">
        <title>Sequencing the genomes of 1000 actinobacteria strains.</title>
        <authorList>
            <person name="Klenk H.-P."/>
        </authorList>
    </citation>
    <scope>NUCLEOTIDE SEQUENCE [LARGE SCALE GENOMIC DNA]</scope>
    <source>
        <strain evidence="2 3">DSM 28967</strain>
    </source>
</reference>
<proteinExistence type="predicted"/>
<evidence type="ECO:0000313" key="2">
    <source>
        <dbReference type="EMBL" id="MBB5840011.1"/>
    </source>
</evidence>
<organism evidence="2 3">
    <name type="scientific">Kribbella italica</name>
    <dbReference type="NCBI Taxonomy" id="1540520"/>
    <lineage>
        <taxon>Bacteria</taxon>
        <taxon>Bacillati</taxon>
        <taxon>Actinomycetota</taxon>
        <taxon>Actinomycetes</taxon>
        <taxon>Propionibacteriales</taxon>
        <taxon>Kribbellaceae</taxon>
        <taxon>Kribbella</taxon>
    </lineage>
</organism>
<dbReference type="AlphaFoldDB" id="A0A7W9JD91"/>
<feature type="domain" description="DNA primase/polymerase bifunctional N-terminal" evidence="1">
    <location>
        <begin position="8"/>
        <end position="183"/>
    </location>
</feature>